<reference evidence="2" key="2">
    <citation type="submission" date="2011-03" db="EMBL/GenBank/DDBJ databases">
        <title>The complete genome of Desulfobacca acetoxidans DSM 11109.</title>
        <authorList>
            <consortium name="US DOE Joint Genome Institute (JGI-PGF)"/>
            <person name="Lucas S."/>
            <person name="Copeland A."/>
            <person name="Lapidus A."/>
            <person name="Bruce D."/>
            <person name="Goodwin L."/>
            <person name="Pitluck S."/>
            <person name="Peters L."/>
            <person name="Kyrpides N."/>
            <person name="Mavromatis K."/>
            <person name="Ivanova N."/>
            <person name="Ovchinnikova G."/>
            <person name="Teshima H."/>
            <person name="Detter J.C."/>
            <person name="Han C."/>
            <person name="Land M."/>
            <person name="Hauser L."/>
            <person name="Markowitz V."/>
            <person name="Cheng J.-F."/>
            <person name="Hugenholtz P."/>
            <person name="Woyke T."/>
            <person name="Wu D."/>
            <person name="Spring S."/>
            <person name="Schueler E."/>
            <person name="Brambilla E."/>
            <person name="Klenk H.-P."/>
            <person name="Eisen J.A."/>
        </authorList>
    </citation>
    <scope>NUCLEOTIDE SEQUENCE [LARGE SCALE GENOMIC DNA]</scope>
    <source>
        <strain evidence="2">ATCC 700848 / DSM 11109 / ASRB2</strain>
    </source>
</reference>
<dbReference type="Proteomes" id="UP000000483">
    <property type="component" value="Chromosome"/>
</dbReference>
<dbReference type="STRING" id="880072.Desac_0897"/>
<name>F2NH00_DESAR</name>
<organism evidence="1 2">
    <name type="scientific">Desulfobacca acetoxidans (strain ATCC 700848 / DSM 11109 / ASRB2)</name>
    <dbReference type="NCBI Taxonomy" id="880072"/>
    <lineage>
        <taxon>Bacteria</taxon>
        <taxon>Pseudomonadati</taxon>
        <taxon>Thermodesulfobacteriota</taxon>
        <taxon>Desulfobaccia</taxon>
        <taxon>Desulfobaccales</taxon>
        <taxon>Desulfobaccaceae</taxon>
        <taxon>Desulfobacca</taxon>
    </lineage>
</organism>
<dbReference type="OrthoDB" id="9979193at2"/>
<dbReference type="AlphaFoldDB" id="F2NH00"/>
<protein>
    <submittedName>
        <fullName evidence="1">Uncharacterized protein</fullName>
    </submittedName>
</protein>
<dbReference type="RefSeq" id="WP_013705884.1">
    <property type="nucleotide sequence ID" value="NC_015388.1"/>
</dbReference>
<dbReference type="KEGG" id="dao:Desac_0897"/>
<evidence type="ECO:0000313" key="1">
    <source>
        <dbReference type="EMBL" id="AEB08771.1"/>
    </source>
</evidence>
<gene>
    <name evidence="1" type="ordered locus">Desac_0897</name>
</gene>
<dbReference type="EMBL" id="CP002629">
    <property type="protein sequence ID" value="AEB08771.1"/>
    <property type="molecule type" value="Genomic_DNA"/>
</dbReference>
<accession>F2NH00</accession>
<keyword evidence="2" id="KW-1185">Reference proteome</keyword>
<dbReference type="HOGENOM" id="CLU_660093_0_0_7"/>
<evidence type="ECO:0000313" key="2">
    <source>
        <dbReference type="Proteomes" id="UP000000483"/>
    </source>
</evidence>
<proteinExistence type="predicted"/>
<sequence>MAGRIRVLDTAGRTMQRLGYLKPLCALVNETETSNLFSLGKRLIDRVTKKIRISPPLEDHIQKYVKLRLTDGTYKELRKAVLNGANNAQIAMEIQDLYLADNDLPSRTGKLVEANWQRYPYLGTSLELIKKGTYSALTRSLVLLALTPKKEQDAFQEYNSACNPMRLSDAQAILLLYCFIDNDAEVILPLFNKLLNVNADSFNERLAGEFLPDILRNIVKDFSQRSLTIEERDRLSLINKTAASIDKNKGKPYTGGGAREESIRVRLEPFCDLGLFQKPNKDRYEYATTPAFKILLENWGSVAETDVFLQQTFFQTFAAGRGFSVQESSESEAVAALVRAGEILKSSLGYTPITDVGLLAGIQLLTGKKKILELGRTFELLKALQKRDPDFVRFTVDRMGALAHVKFLKPQPENGA</sequence>
<reference evidence="1 2" key="1">
    <citation type="journal article" date="2011" name="Stand. Genomic Sci.">
        <title>Complete genome sequence of the acetate-degrading sulfate reducer Desulfobacca acetoxidans type strain (ASRB2).</title>
        <authorList>
            <person name="Goker M."/>
            <person name="Teshima H."/>
            <person name="Lapidus A."/>
            <person name="Nolan M."/>
            <person name="Lucas S."/>
            <person name="Hammon N."/>
            <person name="Deshpande S."/>
            <person name="Cheng J.F."/>
            <person name="Tapia R."/>
            <person name="Han C."/>
            <person name="Goodwin L."/>
            <person name="Pitluck S."/>
            <person name="Huntemann M."/>
            <person name="Liolios K."/>
            <person name="Ivanova N."/>
            <person name="Pagani I."/>
            <person name="Mavromatis K."/>
            <person name="Ovchinikova G."/>
            <person name="Pati A."/>
            <person name="Chen A."/>
            <person name="Palaniappan K."/>
            <person name="Land M."/>
            <person name="Hauser L."/>
            <person name="Brambilla E.M."/>
            <person name="Rohde M."/>
            <person name="Spring S."/>
            <person name="Detter J.C."/>
            <person name="Woyke T."/>
            <person name="Bristow J."/>
            <person name="Eisen J.A."/>
            <person name="Markowitz V."/>
            <person name="Hugenholtz P."/>
            <person name="Kyrpides N.C."/>
            <person name="Klenk H.P."/>
        </authorList>
    </citation>
    <scope>NUCLEOTIDE SEQUENCE [LARGE SCALE GENOMIC DNA]</scope>
    <source>
        <strain evidence="2">ATCC 700848 / DSM 11109 / ASRB2</strain>
    </source>
</reference>